<gene>
    <name evidence="1" type="ORF">GJ699_04460</name>
</gene>
<dbReference type="EMBL" id="WKJK01000002">
    <property type="protein sequence ID" value="MRW89230.1"/>
    <property type="molecule type" value="Genomic_DNA"/>
</dbReference>
<accession>A0A6I2KUZ5</accession>
<dbReference type="RefSeq" id="WP_154373508.1">
    <property type="nucleotide sequence ID" value="NZ_WKJK01000002.1"/>
</dbReference>
<evidence type="ECO:0000313" key="2">
    <source>
        <dbReference type="Proteomes" id="UP000433309"/>
    </source>
</evidence>
<sequence>MAGVGVDAVAAGPAANYLLRCSGCHGADGSGAPQSGIPPFPGFLDAFYRDPEGRRYLLHVPGVASSGLKPGEIATVLNLLAQRWGTEPASLPAFTEEEVRQRQAEPVADLVGLRQRLAARYQAAGQPVAPYPWP</sequence>
<name>A0A6I2KUZ5_9BURK</name>
<comment type="caution">
    <text evidence="1">The sequence shown here is derived from an EMBL/GenBank/DDBJ whole genome shotgun (WGS) entry which is preliminary data.</text>
</comment>
<dbReference type="Gene3D" id="1.10.760.10">
    <property type="entry name" value="Cytochrome c-like domain"/>
    <property type="match status" value="1"/>
</dbReference>
<dbReference type="Proteomes" id="UP000433309">
    <property type="component" value="Unassembled WGS sequence"/>
</dbReference>
<dbReference type="SUPFAM" id="SSF46626">
    <property type="entry name" value="Cytochrome c"/>
    <property type="match status" value="1"/>
</dbReference>
<dbReference type="AlphaFoldDB" id="A0A6I2KUZ5"/>
<evidence type="ECO:0000313" key="1">
    <source>
        <dbReference type="EMBL" id="MRW89230.1"/>
    </source>
</evidence>
<reference evidence="1 2" key="1">
    <citation type="submission" date="2019-11" db="EMBL/GenBank/DDBJ databases">
        <title>Novel species isolated from a subtropical stream in China.</title>
        <authorList>
            <person name="Lu H."/>
        </authorList>
    </citation>
    <scope>NUCLEOTIDE SEQUENCE [LARGE SCALE GENOMIC DNA]</scope>
    <source>
        <strain evidence="1 2">FT80W</strain>
    </source>
</reference>
<keyword evidence="2" id="KW-1185">Reference proteome</keyword>
<dbReference type="GO" id="GO:0020037">
    <property type="term" value="F:heme binding"/>
    <property type="evidence" value="ECO:0007669"/>
    <property type="project" value="InterPro"/>
</dbReference>
<dbReference type="GO" id="GO:0009055">
    <property type="term" value="F:electron transfer activity"/>
    <property type="evidence" value="ECO:0007669"/>
    <property type="project" value="InterPro"/>
</dbReference>
<dbReference type="InterPro" id="IPR036909">
    <property type="entry name" value="Cyt_c-like_dom_sf"/>
</dbReference>
<organism evidence="1 2">
    <name type="scientific">Duganella guangzhouensis</name>
    <dbReference type="NCBI Taxonomy" id="2666084"/>
    <lineage>
        <taxon>Bacteria</taxon>
        <taxon>Pseudomonadati</taxon>
        <taxon>Pseudomonadota</taxon>
        <taxon>Betaproteobacteria</taxon>
        <taxon>Burkholderiales</taxon>
        <taxon>Oxalobacteraceae</taxon>
        <taxon>Telluria group</taxon>
        <taxon>Duganella</taxon>
    </lineage>
</organism>
<proteinExistence type="predicted"/>
<protein>
    <submittedName>
        <fullName evidence="1">Uncharacterized protein</fullName>
    </submittedName>
</protein>